<dbReference type="Pfam" id="PF20171">
    <property type="entry name" value="OpcA_G6PD_C"/>
    <property type="match status" value="1"/>
</dbReference>
<dbReference type="Pfam" id="PF10128">
    <property type="entry name" value="OpcA_G6PD_assem"/>
    <property type="match status" value="1"/>
</dbReference>
<gene>
    <name evidence="3" type="ORF">EF294_01045</name>
</gene>
<comment type="caution">
    <text evidence="3">The sequence shown here is derived from an EMBL/GenBank/DDBJ whole genome shotgun (WGS) entry which is preliminary data.</text>
</comment>
<dbReference type="InterPro" id="IPR004555">
    <property type="entry name" value="G6PDH_assembly_OpcA"/>
</dbReference>
<proteinExistence type="predicted"/>
<name>A0A3N4H5R7_9ACTN</name>
<dbReference type="OrthoDB" id="128564at2"/>
<evidence type="ECO:0000313" key="4">
    <source>
        <dbReference type="Proteomes" id="UP000267536"/>
    </source>
</evidence>
<evidence type="ECO:0000259" key="1">
    <source>
        <dbReference type="Pfam" id="PF10128"/>
    </source>
</evidence>
<dbReference type="Proteomes" id="UP000267536">
    <property type="component" value="Unassembled WGS sequence"/>
</dbReference>
<dbReference type="RefSeq" id="WP_123925158.1">
    <property type="nucleotide sequence ID" value="NZ_JBPSDP010000002.1"/>
</dbReference>
<dbReference type="InterPro" id="IPR046801">
    <property type="entry name" value="OpcA_G6PD_N"/>
</dbReference>
<organism evidence="3 4">
    <name type="scientific">Gordonia oryzae</name>
    <dbReference type="NCBI Taxonomy" id="2487349"/>
    <lineage>
        <taxon>Bacteria</taxon>
        <taxon>Bacillati</taxon>
        <taxon>Actinomycetota</taxon>
        <taxon>Actinomycetes</taxon>
        <taxon>Mycobacteriales</taxon>
        <taxon>Gordoniaceae</taxon>
        <taxon>Gordonia</taxon>
    </lineage>
</organism>
<accession>A0A3N4H5R7</accession>
<dbReference type="InterPro" id="IPR046802">
    <property type="entry name" value="OpcA_G6PD_C"/>
</dbReference>
<keyword evidence="4" id="KW-1185">Reference proteome</keyword>
<dbReference type="AlphaFoldDB" id="A0A3N4H5R7"/>
<feature type="domain" description="Glucose-6-phosphate dehydrogenase assembly protein OpcA C-terminal" evidence="2">
    <location>
        <begin position="166"/>
        <end position="292"/>
    </location>
</feature>
<reference evidence="3 4" key="1">
    <citation type="submission" date="2018-11" db="EMBL/GenBank/DDBJ databases">
        <title>Draft genome sequence of Gordonia sp. RS15-1S isolated from rice stems.</title>
        <authorList>
            <person name="Muangham S."/>
        </authorList>
    </citation>
    <scope>NUCLEOTIDE SEQUENCE [LARGE SCALE GENOMIC DNA]</scope>
    <source>
        <strain evidence="3 4">RS15-1S</strain>
    </source>
</reference>
<dbReference type="PANTHER" id="PTHR38658:SF1">
    <property type="entry name" value="OXPP CYCLE PROTEIN OPCA-RELATED"/>
    <property type="match status" value="1"/>
</dbReference>
<dbReference type="PANTHER" id="PTHR38658">
    <property type="entry name" value="OXPP CYCLE PROTEIN OPCA-RELATED"/>
    <property type="match status" value="1"/>
</dbReference>
<evidence type="ECO:0000259" key="2">
    <source>
        <dbReference type="Pfam" id="PF20171"/>
    </source>
</evidence>
<dbReference type="EMBL" id="RKMH01000001">
    <property type="protein sequence ID" value="RPA66200.1"/>
    <property type="molecule type" value="Genomic_DNA"/>
</dbReference>
<sequence>MIIEMPETSTNDVAKKMVEIRESGGAISLGRVLTLVVVAEHGEPTEAAVEAAIGASSEHPSRVIVLACGSRKGESLLHAQIRVGGDAGASEVVILSMSGPLADQPHSVVTPFLLPDCPIVVWWPGSAPDDPSADPMGRIGRRRILDASKAAHPESVLERRLATYSPGDSDLAWTQITHWRALLASAIDRPPHTPIQSVVVTGPAQSPGIELLAGWLYSALGVPTTRSIGSFEVRLLREHGATVLSMDQNGNAVISVPGKPDGRVAMTNRDLPVYLAEELRRLDTDEVFEQALRGAVELRQQGQPA</sequence>
<evidence type="ECO:0000313" key="3">
    <source>
        <dbReference type="EMBL" id="RPA66200.1"/>
    </source>
</evidence>
<protein>
    <submittedName>
        <fullName evidence="3">Oxidoreductase</fullName>
    </submittedName>
</protein>
<feature type="domain" description="Glucose-6-phosphate dehydrogenase assembly protein OpcA N-terminal" evidence="1">
    <location>
        <begin position="55"/>
        <end position="160"/>
    </location>
</feature>